<reference evidence="9" key="1">
    <citation type="journal article" date="2020" name="Nature">
        <title>Giant virus diversity and host interactions through global metagenomics.</title>
        <authorList>
            <person name="Schulz F."/>
            <person name="Roux S."/>
            <person name="Paez-Espino D."/>
            <person name="Jungbluth S."/>
            <person name="Walsh D.A."/>
            <person name="Denef V.J."/>
            <person name="McMahon K.D."/>
            <person name="Konstantinidis K.T."/>
            <person name="Eloe-Fadrosh E.A."/>
            <person name="Kyrpides N.C."/>
            <person name="Woyke T."/>
        </authorList>
    </citation>
    <scope>NUCLEOTIDE SEQUENCE</scope>
    <source>
        <strain evidence="9">GVMAG-S-ERX556022-25</strain>
    </source>
</reference>
<dbReference type="SUPFAM" id="SSF57850">
    <property type="entry name" value="RING/U-box"/>
    <property type="match status" value="1"/>
</dbReference>
<evidence type="ECO:0000256" key="5">
    <source>
        <dbReference type="ARBA" id="ARBA00022786"/>
    </source>
</evidence>
<dbReference type="GO" id="GO:0008270">
    <property type="term" value="F:zinc ion binding"/>
    <property type="evidence" value="ECO:0007669"/>
    <property type="project" value="UniProtKB-KW"/>
</dbReference>
<keyword evidence="6" id="KW-0862">Zinc</keyword>
<evidence type="ECO:0000259" key="8">
    <source>
        <dbReference type="PROSITE" id="PS51873"/>
    </source>
</evidence>
<dbReference type="EMBL" id="MN738810">
    <property type="protein sequence ID" value="QHS84639.1"/>
    <property type="molecule type" value="Genomic_DNA"/>
</dbReference>
<keyword evidence="7" id="KW-0175">Coiled coil</keyword>
<proteinExistence type="predicted"/>
<dbReference type="PROSITE" id="PS51873">
    <property type="entry name" value="TRIAD"/>
    <property type="match status" value="1"/>
</dbReference>
<evidence type="ECO:0000256" key="3">
    <source>
        <dbReference type="ARBA" id="ARBA00022737"/>
    </source>
</evidence>
<organism evidence="9">
    <name type="scientific">viral metagenome</name>
    <dbReference type="NCBI Taxonomy" id="1070528"/>
    <lineage>
        <taxon>unclassified sequences</taxon>
        <taxon>metagenomes</taxon>
        <taxon>organismal metagenomes</taxon>
    </lineage>
</organism>
<evidence type="ECO:0000256" key="6">
    <source>
        <dbReference type="ARBA" id="ARBA00022833"/>
    </source>
</evidence>
<evidence type="ECO:0000256" key="4">
    <source>
        <dbReference type="ARBA" id="ARBA00022771"/>
    </source>
</evidence>
<keyword evidence="4" id="KW-0863">Zinc-finger</keyword>
<dbReference type="Gene3D" id="1.20.120.1750">
    <property type="match status" value="1"/>
</dbReference>
<feature type="coiled-coil region" evidence="7">
    <location>
        <begin position="98"/>
        <end position="146"/>
    </location>
</feature>
<feature type="domain" description="RING-type" evidence="8">
    <location>
        <begin position="3"/>
        <end position="269"/>
    </location>
</feature>
<keyword evidence="3" id="KW-0677">Repeat</keyword>
<evidence type="ECO:0000256" key="1">
    <source>
        <dbReference type="ARBA" id="ARBA00022679"/>
    </source>
</evidence>
<keyword evidence="2" id="KW-0479">Metal-binding</keyword>
<name>A0A6C0AXF3_9ZZZZ</name>
<accession>A0A6C0AXF3</accession>
<dbReference type="GO" id="GO:0016740">
    <property type="term" value="F:transferase activity"/>
    <property type="evidence" value="ECO:0007669"/>
    <property type="project" value="UniProtKB-KW"/>
</dbReference>
<dbReference type="InterPro" id="IPR044066">
    <property type="entry name" value="TRIAD_supradom"/>
</dbReference>
<evidence type="ECO:0000313" key="9">
    <source>
        <dbReference type="EMBL" id="QHS84639.1"/>
    </source>
</evidence>
<dbReference type="AlphaFoldDB" id="A0A6C0AXF3"/>
<evidence type="ECO:0000256" key="2">
    <source>
        <dbReference type="ARBA" id="ARBA00022723"/>
    </source>
</evidence>
<protein>
    <recommendedName>
        <fullName evidence="8">RING-type domain-containing protein</fullName>
    </recommendedName>
</protein>
<keyword evidence="5" id="KW-0833">Ubl conjugation pathway</keyword>
<evidence type="ECO:0000256" key="7">
    <source>
        <dbReference type="SAM" id="Coils"/>
    </source>
</evidence>
<keyword evidence="1" id="KW-0808">Transferase</keyword>
<sequence>MSQQKECNICCEKYNLTLHKEITCEYTDCKFTCCKTCIRTYLMGTTEDPHCMKCKKPWNDKFLVTNLNRAFCDKEYKSHRKKMLVDKEISKLPETMEAAEKQKKIEVEQEKSKVLKEKIHELNVQLQKLKDENHECHNRIQRIRRGDDPNTSQKRKFIMACPNNLCRGYLSTQYKCDLCELFTCPHCLEVIGYNKTDEHTCNPDSVASAEFIKKDTKPCPQCGVRIHKISGCNQMWCTECKIAFDYITLRIDHRGVIHNPHYYQHLAQQNNGNAPRNPQDILCGGLCAPTALYNTIYPRFTALLMNVDERNILIKYLSDIHRTISHITYYELPPTRRRVRELLDPEDLRIDYILGKKDKKQIETLIYKRDVQRKKNNELLHIYELLSVIGIETFNLFLDRKTLAMSNYIDIVNNKILELNNLRIYCNKEFSKISVTYNQKTTWINNFWEIESKKYNISDVK</sequence>